<reference evidence="1" key="3">
    <citation type="submission" date="2025-09" db="UniProtKB">
        <authorList>
            <consortium name="Ensembl"/>
        </authorList>
    </citation>
    <scope>IDENTIFICATION</scope>
</reference>
<evidence type="ECO:0000313" key="1">
    <source>
        <dbReference type="Ensembl" id="ENSACAP00000026068.1"/>
    </source>
</evidence>
<dbReference type="Ensembl" id="ENSACAT00000049097.1">
    <property type="protein sequence ID" value="ENSACAP00000026068.1"/>
    <property type="gene ID" value="ENSACAG00000037346.1"/>
</dbReference>
<organism evidence="1 2">
    <name type="scientific">Anolis carolinensis</name>
    <name type="common">Green anole</name>
    <name type="synonym">American chameleon</name>
    <dbReference type="NCBI Taxonomy" id="28377"/>
    <lineage>
        <taxon>Eukaryota</taxon>
        <taxon>Metazoa</taxon>
        <taxon>Chordata</taxon>
        <taxon>Craniata</taxon>
        <taxon>Vertebrata</taxon>
        <taxon>Euteleostomi</taxon>
        <taxon>Lepidosauria</taxon>
        <taxon>Squamata</taxon>
        <taxon>Bifurcata</taxon>
        <taxon>Unidentata</taxon>
        <taxon>Episquamata</taxon>
        <taxon>Toxicofera</taxon>
        <taxon>Iguania</taxon>
        <taxon>Dactyloidae</taxon>
        <taxon>Anolis</taxon>
    </lineage>
</organism>
<dbReference type="Proteomes" id="UP000001646">
    <property type="component" value="Unplaced"/>
</dbReference>
<dbReference type="PANTHER" id="PTHR36473">
    <property type="entry name" value="CHROMOSOME 3 OPEN READING FRAME 49"/>
    <property type="match status" value="1"/>
</dbReference>
<accession>A0A803SSX8</accession>
<dbReference type="InterPro" id="IPR055322">
    <property type="entry name" value="C3orf49-like"/>
</dbReference>
<name>A0A803SSX8_ANOCA</name>
<dbReference type="InParanoid" id="A0A803SSX8"/>
<dbReference type="AlphaFoldDB" id="A0A803SSX8"/>
<reference evidence="1" key="2">
    <citation type="submission" date="2025-08" db="UniProtKB">
        <authorList>
            <consortium name="Ensembl"/>
        </authorList>
    </citation>
    <scope>IDENTIFICATION</scope>
</reference>
<evidence type="ECO:0000313" key="2">
    <source>
        <dbReference type="Proteomes" id="UP000001646"/>
    </source>
</evidence>
<dbReference type="PANTHER" id="PTHR36473:SF1">
    <property type="entry name" value="GENE 11100-RELATED"/>
    <property type="match status" value="1"/>
</dbReference>
<sequence>MQRNKIYFSVRSCKGRPLSMTIILKNTLMPQEQFPSGSASLEFHMSNKGGLMKHLRTTVRKMFPFYQKTSKKTMFHSDNPTEPLMPRSAAIPNKHWVLPKIICEFSSPKVFPKLKRKKLSQNGNELPLDVNSVQQHNVEARSMTRMMKRISVVSLSPGIQKVIGNPQTIEKSIQLLALRSAELQQCESLGDKILQFSKQFQKVSLQTKKRHKLKNICFPCNCCC</sequence>
<proteinExistence type="predicted"/>
<protein>
    <submittedName>
        <fullName evidence="1">Uncharacterized protein</fullName>
    </submittedName>
</protein>
<reference evidence="1" key="1">
    <citation type="submission" date="2009-12" db="EMBL/GenBank/DDBJ databases">
        <title>The Genome Sequence of Anolis carolinensis (Green Anole Lizard).</title>
        <authorList>
            <consortium name="The Genome Sequencing Platform"/>
            <person name="Di Palma F."/>
            <person name="Alfoldi J."/>
            <person name="Heiman D."/>
            <person name="Young S."/>
            <person name="Grabherr M."/>
            <person name="Johnson J."/>
            <person name="Lander E.S."/>
            <person name="Lindblad-Toh K."/>
        </authorList>
    </citation>
    <scope>NUCLEOTIDE SEQUENCE [LARGE SCALE GENOMIC DNA]</scope>
    <source>
        <strain evidence="1">JBL SC #1</strain>
    </source>
</reference>
<dbReference type="GeneTree" id="ENSGT00940000173126"/>
<keyword evidence="2" id="KW-1185">Reference proteome</keyword>